<evidence type="ECO:0000313" key="2">
    <source>
        <dbReference type="Proteomes" id="UP000186143"/>
    </source>
</evidence>
<sequence>MMKVSLAVYPGPPAGSARGFGLRALPAHEAGAGARSIMSRAEARSWPRQCAWSGPEGQARVFKFRLGTVMGCGRSFQKLLDTALCGKPDGPRRHGIAAMPEGCLSGFAVLRAGAATLRASPGDER</sequence>
<evidence type="ECO:0000313" key="1">
    <source>
        <dbReference type="EMBL" id="OLP55047.1"/>
    </source>
</evidence>
<gene>
    <name evidence="1" type="ORF">BJF92_16745</name>
</gene>
<organism evidence="1 2">
    <name type="scientific">Xaviernesmea rhizosphaerae</name>
    <dbReference type="NCBI Taxonomy" id="1672749"/>
    <lineage>
        <taxon>Bacteria</taxon>
        <taxon>Pseudomonadati</taxon>
        <taxon>Pseudomonadota</taxon>
        <taxon>Alphaproteobacteria</taxon>
        <taxon>Hyphomicrobiales</taxon>
        <taxon>Rhizobiaceae</taxon>
        <taxon>Rhizobium/Agrobacterium group</taxon>
        <taxon>Xaviernesmea</taxon>
    </lineage>
</organism>
<dbReference type="EMBL" id="MKIO01000030">
    <property type="protein sequence ID" value="OLP55047.1"/>
    <property type="molecule type" value="Genomic_DNA"/>
</dbReference>
<comment type="caution">
    <text evidence="1">The sequence shown here is derived from an EMBL/GenBank/DDBJ whole genome shotgun (WGS) entry which is preliminary data.</text>
</comment>
<proteinExistence type="predicted"/>
<protein>
    <submittedName>
        <fullName evidence="1">Uncharacterized protein</fullName>
    </submittedName>
</protein>
<accession>A0A1Q9AIL0</accession>
<dbReference type="AlphaFoldDB" id="A0A1Q9AIL0"/>
<dbReference type="Proteomes" id="UP000186143">
    <property type="component" value="Unassembled WGS sequence"/>
</dbReference>
<reference evidence="1 2" key="1">
    <citation type="submission" date="2016-09" db="EMBL/GenBank/DDBJ databases">
        <title>Rhizobium sp. nov., a novel species isolated from the rice rhizosphere.</title>
        <authorList>
            <person name="Zhao J."/>
            <person name="Zhang X."/>
        </authorList>
    </citation>
    <scope>NUCLEOTIDE SEQUENCE [LARGE SCALE GENOMIC DNA]</scope>
    <source>
        <strain evidence="1 2">MH17</strain>
    </source>
</reference>
<name>A0A1Q9AIL0_9HYPH</name>